<dbReference type="CDD" id="cd00610">
    <property type="entry name" value="OAT_like"/>
    <property type="match status" value="1"/>
</dbReference>
<dbReference type="NCBIfam" id="NF005447">
    <property type="entry name" value="PRK07036.1"/>
    <property type="match status" value="1"/>
</dbReference>
<protein>
    <submittedName>
        <fullName evidence="7">Aminotransferase</fullName>
    </submittedName>
</protein>
<dbReference type="PANTHER" id="PTHR43094:SF1">
    <property type="entry name" value="AMINOTRANSFERASE CLASS-III"/>
    <property type="match status" value="1"/>
</dbReference>
<dbReference type="GO" id="GO:0030170">
    <property type="term" value="F:pyridoxal phosphate binding"/>
    <property type="evidence" value="ECO:0007669"/>
    <property type="project" value="InterPro"/>
</dbReference>
<sequence length="469" mass="52163">MQAFDPTLFASFDDAALVAADKAHYMHGYHVFDEHRANGSLNIAAGEGAYIYDTAGNRYLDAVGGMWCTNVGLGREEMVQAIAEQTRQLAYSNPFCDMANPRAIELSKKLAELAPGDLDHVFLTTGGSTAVDTAIRLVHYYQNCRGKRDKKQILTRFNAYHGSTYLGMSLGGKQADRPAEFDFLQDGIHHLSCPYYYRAPAGLSEADFLDALVREFEQKILELGADKVGAFISEPVFGSGGVIVPPEGYHRRMWEICQRHDVLYIADEVVTSFGRLGHFFASEAVFGVQPDIITTAKGLTSGYQPLGACIFSERIWAVIAEPEQGRCFTHGFTYSGHPVACAAALKNIEIIEREGLLAHADEVGRYLEERLQSLRDLPIVGDVRGRRFMACVEFVADQTSKALFPEALNIGEWVHLRAQKRGLLVRPMVHLNVMSPPLILTREQVDFMVEVLRESILETLEDLKLAGHW</sequence>
<gene>
    <name evidence="7" type="ORF">D3880_08920</name>
</gene>
<comment type="cofactor">
    <cofactor evidence="1">
        <name>pyridoxal 5'-phosphate</name>
        <dbReference type="ChEBI" id="CHEBI:597326"/>
    </cofactor>
</comment>
<dbReference type="GO" id="GO:0008483">
    <property type="term" value="F:transaminase activity"/>
    <property type="evidence" value="ECO:0007669"/>
    <property type="project" value="UniProtKB-KW"/>
</dbReference>
<evidence type="ECO:0000256" key="6">
    <source>
        <dbReference type="RuleBase" id="RU003560"/>
    </source>
</evidence>
<comment type="similarity">
    <text evidence="2 6">Belongs to the class-III pyridoxal-phosphate-dependent aminotransferase family.</text>
</comment>
<dbReference type="InterPro" id="IPR015421">
    <property type="entry name" value="PyrdxlP-dep_Trfase_major"/>
</dbReference>
<dbReference type="Pfam" id="PF00202">
    <property type="entry name" value="Aminotran_3"/>
    <property type="match status" value="1"/>
</dbReference>
<keyword evidence="5 6" id="KW-0663">Pyridoxal phosphate</keyword>
<dbReference type="AlphaFoldDB" id="A0A385Z1E8"/>
<evidence type="ECO:0000256" key="5">
    <source>
        <dbReference type="ARBA" id="ARBA00022898"/>
    </source>
</evidence>
<dbReference type="KEGG" id="pcav:D3880_08920"/>
<dbReference type="PIRSF" id="PIRSF000521">
    <property type="entry name" value="Transaminase_4ab_Lys_Orn"/>
    <property type="match status" value="1"/>
</dbReference>
<accession>A0A385Z1E8</accession>
<dbReference type="InterPro" id="IPR015422">
    <property type="entry name" value="PyrdxlP-dep_Trfase_small"/>
</dbReference>
<dbReference type="PANTHER" id="PTHR43094">
    <property type="entry name" value="AMINOTRANSFERASE"/>
    <property type="match status" value="1"/>
</dbReference>
<evidence type="ECO:0000256" key="4">
    <source>
        <dbReference type="ARBA" id="ARBA00022679"/>
    </source>
</evidence>
<dbReference type="InterPro" id="IPR015424">
    <property type="entry name" value="PyrdxlP-dep_Trfase"/>
</dbReference>
<dbReference type="Proteomes" id="UP000265560">
    <property type="component" value="Chromosome"/>
</dbReference>
<dbReference type="EMBL" id="CP032419">
    <property type="protein sequence ID" value="AYC32491.1"/>
    <property type="molecule type" value="Genomic_DNA"/>
</dbReference>
<dbReference type="InterPro" id="IPR005814">
    <property type="entry name" value="Aminotrans_3"/>
</dbReference>
<dbReference type="SUPFAM" id="SSF53383">
    <property type="entry name" value="PLP-dependent transferases"/>
    <property type="match status" value="1"/>
</dbReference>
<dbReference type="FunFam" id="3.40.640.10:FF:000014">
    <property type="entry name" value="Adenosylmethionine-8-amino-7-oxononanoate aminotransferase, probable"/>
    <property type="match status" value="1"/>
</dbReference>
<dbReference type="Gene3D" id="3.40.640.10">
    <property type="entry name" value="Type I PLP-dependent aspartate aminotransferase-like (Major domain)"/>
    <property type="match status" value="1"/>
</dbReference>
<evidence type="ECO:0000256" key="2">
    <source>
        <dbReference type="ARBA" id="ARBA00008954"/>
    </source>
</evidence>
<organism evidence="7 8">
    <name type="scientific">Pseudomonas cavernae</name>
    <dbReference type="NCBI Taxonomy" id="2320867"/>
    <lineage>
        <taxon>Bacteria</taxon>
        <taxon>Pseudomonadati</taxon>
        <taxon>Pseudomonadota</taxon>
        <taxon>Gammaproteobacteria</taxon>
        <taxon>Pseudomonadales</taxon>
        <taxon>Pseudomonadaceae</taxon>
        <taxon>Pseudomonas</taxon>
    </lineage>
</organism>
<keyword evidence="3 7" id="KW-0032">Aminotransferase</keyword>
<dbReference type="OrthoDB" id="9801052at2"/>
<evidence type="ECO:0000256" key="3">
    <source>
        <dbReference type="ARBA" id="ARBA00022576"/>
    </source>
</evidence>
<dbReference type="Gene3D" id="3.90.1150.10">
    <property type="entry name" value="Aspartate Aminotransferase, domain 1"/>
    <property type="match status" value="1"/>
</dbReference>
<name>A0A385Z1E8_9PSED</name>
<reference evidence="8" key="1">
    <citation type="submission" date="2018-09" db="EMBL/GenBank/DDBJ databases">
        <authorList>
            <person name="Zhu H."/>
        </authorList>
    </citation>
    <scope>NUCLEOTIDE SEQUENCE [LARGE SCALE GENOMIC DNA]</scope>
    <source>
        <strain evidence="8">K2W31S-8</strain>
    </source>
</reference>
<keyword evidence="8" id="KW-1185">Reference proteome</keyword>
<keyword evidence="4 7" id="KW-0808">Transferase</keyword>
<evidence type="ECO:0000313" key="7">
    <source>
        <dbReference type="EMBL" id="AYC32491.1"/>
    </source>
</evidence>
<evidence type="ECO:0000313" key="8">
    <source>
        <dbReference type="Proteomes" id="UP000265560"/>
    </source>
</evidence>
<proteinExistence type="inferred from homology"/>
<dbReference type="GO" id="GO:0005829">
    <property type="term" value="C:cytosol"/>
    <property type="evidence" value="ECO:0007669"/>
    <property type="project" value="TreeGrafter"/>
</dbReference>
<evidence type="ECO:0000256" key="1">
    <source>
        <dbReference type="ARBA" id="ARBA00001933"/>
    </source>
</evidence>
<dbReference type="RefSeq" id="WP_119893112.1">
    <property type="nucleotide sequence ID" value="NZ_CP032419.1"/>
</dbReference>